<accession>A0A7S1AT68</accession>
<dbReference type="CDD" id="cd06463">
    <property type="entry name" value="p23_like"/>
    <property type="match status" value="1"/>
</dbReference>
<dbReference type="InterPro" id="IPR036249">
    <property type="entry name" value="Thioredoxin-like_sf"/>
</dbReference>
<dbReference type="SUPFAM" id="SSF52833">
    <property type="entry name" value="Thioredoxin-like"/>
    <property type="match status" value="1"/>
</dbReference>
<feature type="region of interest" description="Disordered" evidence="1">
    <location>
        <begin position="241"/>
        <end position="269"/>
    </location>
</feature>
<keyword evidence="2" id="KW-0732">Signal</keyword>
<dbReference type="SUPFAM" id="SSF49764">
    <property type="entry name" value="HSP20-like chaperones"/>
    <property type="match status" value="1"/>
</dbReference>
<feature type="domain" description="CS" evidence="3">
    <location>
        <begin position="114"/>
        <end position="214"/>
    </location>
</feature>
<name>A0A7S1AT68_NOCSC</name>
<feature type="chain" id="PRO_5031544423" description="CS domain-containing protein" evidence="2">
    <location>
        <begin position="22"/>
        <end position="406"/>
    </location>
</feature>
<gene>
    <name evidence="4" type="ORF">NSCI0253_LOCUS38896</name>
</gene>
<dbReference type="Gene3D" id="2.60.40.790">
    <property type="match status" value="1"/>
</dbReference>
<dbReference type="AlphaFoldDB" id="A0A7S1AT68"/>
<proteinExistence type="predicted"/>
<reference evidence="4" key="1">
    <citation type="submission" date="2021-01" db="EMBL/GenBank/DDBJ databases">
        <authorList>
            <person name="Corre E."/>
            <person name="Pelletier E."/>
            <person name="Niang G."/>
            <person name="Scheremetjew M."/>
            <person name="Finn R."/>
            <person name="Kale V."/>
            <person name="Holt S."/>
            <person name="Cochrane G."/>
            <person name="Meng A."/>
            <person name="Brown T."/>
            <person name="Cohen L."/>
        </authorList>
    </citation>
    <scope>NUCLEOTIDE SEQUENCE</scope>
</reference>
<evidence type="ECO:0000259" key="3">
    <source>
        <dbReference type="PROSITE" id="PS51203"/>
    </source>
</evidence>
<dbReference type="InterPro" id="IPR007052">
    <property type="entry name" value="CS_dom"/>
</dbReference>
<dbReference type="CDD" id="cd02961">
    <property type="entry name" value="PDI_a_family"/>
    <property type="match status" value="1"/>
</dbReference>
<organism evidence="4">
    <name type="scientific">Noctiluca scintillans</name>
    <name type="common">Sea sparkle</name>
    <name type="synonym">Red tide dinoflagellate</name>
    <dbReference type="NCBI Taxonomy" id="2966"/>
    <lineage>
        <taxon>Eukaryota</taxon>
        <taxon>Sar</taxon>
        <taxon>Alveolata</taxon>
        <taxon>Dinophyceae</taxon>
        <taxon>Noctilucales</taxon>
        <taxon>Noctilucaceae</taxon>
        <taxon>Noctiluca</taxon>
    </lineage>
</organism>
<dbReference type="EMBL" id="HBFQ01054690">
    <property type="protein sequence ID" value="CAD8864541.1"/>
    <property type="molecule type" value="Transcribed_RNA"/>
</dbReference>
<evidence type="ECO:0000256" key="2">
    <source>
        <dbReference type="SAM" id="SignalP"/>
    </source>
</evidence>
<evidence type="ECO:0000256" key="1">
    <source>
        <dbReference type="SAM" id="MobiDB-lite"/>
    </source>
</evidence>
<feature type="signal peptide" evidence="2">
    <location>
        <begin position="1"/>
        <end position="21"/>
    </location>
</feature>
<dbReference type="PROSITE" id="PS51203">
    <property type="entry name" value="CS"/>
    <property type="match status" value="1"/>
</dbReference>
<protein>
    <recommendedName>
        <fullName evidence="3">CS domain-containing protein</fullName>
    </recommendedName>
</protein>
<sequence length="406" mass="45806">MARFWCISIAVQLIISVVCLTAEVDIFAAGEDDAFLALQTTGFSLSAIDSSVMDELVHRGWHKMVQAVVERSRAGDEAEVQRVAFQVRHAVQVEKNRLDDLIRALDRNYEHAVVVKPAMQWAQNSTHVFLAVKFAQRWNAPGALEVRNETIDISECCFNLTAFGEHSMIRRKYFLSFGLYHSLVPASSVWHFAAAGRLTATLQKNRPANWPRLMSGEGPKNLGIWRDMKDKWSAELMQHRPETTHREAGEASQKVAKSKKKRSRSDDEDDLDEVLDRELDIIGDCEKSSYKGTSVAELCDAAWEDIVKTPEVRRVWLIQFYNSDVGGETTTKFMPVWRRLADVFPSSVPGGRVGAVDCAHHKLCATFGVTKFPHVRRYVDGVGTPWSRGFEESIEAFVAFGERDEL</sequence>
<dbReference type="InterPro" id="IPR008978">
    <property type="entry name" value="HSP20-like_chaperone"/>
</dbReference>
<evidence type="ECO:0000313" key="4">
    <source>
        <dbReference type="EMBL" id="CAD8864541.1"/>
    </source>
</evidence>
<dbReference type="Gene3D" id="3.40.30.10">
    <property type="entry name" value="Glutaredoxin"/>
    <property type="match status" value="1"/>
</dbReference>